<organism evidence="2 3">
    <name type="scientific">Halobacillus seohaensis</name>
    <dbReference type="NCBI Taxonomy" id="447421"/>
    <lineage>
        <taxon>Bacteria</taxon>
        <taxon>Bacillati</taxon>
        <taxon>Bacillota</taxon>
        <taxon>Bacilli</taxon>
        <taxon>Bacillales</taxon>
        <taxon>Bacillaceae</taxon>
        <taxon>Halobacillus</taxon>
    </lineage>
</organism>
<gene>
    <name evidence="2" type="ORF">ACFQIC_12555</name>
</gene>
<keyword evidence="3" id="KW-1185">Reference proteome</keyword>
<dbReference type="EMBL" id="JBHSZV010000032">
    <property type="protein sequence ID" value="MFC7062685.1"/>
    <property type="molecule type" value="Genomic_DNA"/>
</dbReference>
<dbReference type="Gene3D" id="3.40.630.30">
    <property type="match status" value="1"/>
</dbReference>
<dbReference type="Proteomes" id="UP001596410">
    <property type="component" value="Unassembled WGS sequence"/>
</dbReference>
<evidence type="ECO:0000313" key="3">
    <source>
        <dbReference type="Proteomes" id="UP001596410"/>
    </source>
</evidence>
<dbReference type="RefSeq" id="WP_204709557.1">
    <property type="nucleotide sequence ID" value="NZ_JBHSZV010000032.1"/>
</dbReference>
<dbReference type="EC" id="2.3.-.-" evidence="2"/>
<dbReference type="PROSITE" id="PS51186">
    <property type="entry name" value="GNAT"/>
    <property type="match status" value="1"/>
</dbReference>
<comment type="caution">
    <text evidence="2">The sequence shown here is derived from an EMBL/GenBank/DDBJ whole genome shotgun (WGS) entry which is preliminary data.</text>
</comment>
<evidence type="ECO:0000313" key="2">
    <source>
        <dbReference type="EMBL" id="MFC7062685.1"/>
    </source>
</evidence>
<dbReference type="Pfam" id="PF00583">
    <property type="entry name" value="Acetyltransf_1"/>
    <property type="match status" value="1"/>
</dbReference>
<proteinExistence type="predicted"/>
<dbReference type="PANTHER" id="PTHR43072">
    <property type="entry name" value="N-ACETYLTRANSFERASE"/>
    <property type="match status" value="1"/>
</dbReference>
<dbReference type="PANTHER" id="PTHR43072:SF60">
    <property type="entry name" value="L-2,4-DIAMINOBUTYRIC ACID ACETYLTRANSFERASE"/>
    <property type="match status" value="1"/>
</dbReference>
<sequence length="166" mass="18907">MNIITLTAEHAEAYRELRLEALLDNPDAFITTYEQEKQQPNPINSTAENLDSKDTSTVGLFNKERLVGVATLTQEKHPKFAHKGSILALYVTSSFRNQGVAELLIQKVIEGAKDLEIEVLHIAVVTNNTPAIQLYEKIGFQVYGTEHRAIKLKDRYLDEYWMELFI</sequence>
<dbReference type="GO" id="GO:0016746">
    <property type="term" value="F:acyltransferase activity"/>
    <property type="evidence" value="ECO:0007669"/>
    <property type="project" value="UniProtKB-KW"/>
</dbReference>
<accession>A0ABW2EK32</accession>
<name>A0ABW2EK32_9BACI</name>
<reference evidence="3" key="1">
    <citation type="journal article" date="2019" name="Int. J. Syst. Evol. Microbiol.">
        <title>The Global Catalogue of Microorganisms (GCM) 10K type strain sequencing project: providing services to taxonomists for standard genome sequencing and annotation.</title>
        <authorList>
            <consortium name="The Broad Institute Genomics Platform"/>
            <consortium name="The Broad Institute Genome Sequencing Center for Infectious Disease"/>
            <person name="Wu L."/>
            <person name="Ma J."/>
        </authorList>
    </citation>
    <scope>NUCLEOTIDE SEQUENCE [LARGE SCALE GENOMIC DNA]</scope>
    <source>
        <strain evidence="3">CGMCC 4.1621</strain>
    </source>
</reference>
<keyword evidence="2" id="KW-0012">Acyltransferase</keyword>
<dbReference type="InterPro" id="IPR000182">
    <property type="entry name" value="GNAT_dom"/>
</dbReference>
<dbReference type="CDD" id="cd04301">
    <property type="entry name" value="NAT_SF"/>
    <property type="match status" value="1"/>
</dbReference>
<protein>
    <submittedName>
        <fullName evidence="2">GNAT family N-acetyltransferase</fullName>
        <ecNumber evidence="2">2.3.-.-</ecNumber>
    </submittedName>
</protein>
<keyword evidence="2" id="KW-0808">Transferase</keyword>
<dbReference type="SUPFAM" id="SSF55729">
    <property type="entry name" value="Acyl-CoA N-acyltransferases (Nat)"/>
    <property type="match status" value="1"/>
</dbReference>
<evidence type="ECO:0000259" key="1">
    <source>
        <dbReference type="PROSITE" id="PS51186"/>
    </source>
</evidence>
<dbReference type="InterPro" id="IPR016181">
    <property type="entry name" value="Acyl_CoA_acyltransferase"/>
</dbReference>
<feature type="domain" description="N-acetyltransferase" evidence="1">
    <location>
        <begin position="1"/>
        <end position="166"/>
    </location>
</feature>